<keyword evidence="1" id="KW-0963">Cytoplasm</keyword>
<dbReference type="SUPFAM" id="SSF46785">
    <property type="entry name" value="Winged helix' DNA-binding domain"/>
    <property type="match status" value="2"/>
</dbReference>
<dbReference type="NCBIfam" id="TIGR00281">
    <property type="entry name" value="SMC-Scp complex subunit ScpB"/>
    <property type="match status" value="1"/>
</dbReference>
<evidence type="ECO:0000313" key="7">
    <source>
        <dbReference type="EMBL" id="CAE7260044.1"/>
    </source>
</evidence>
<evidence type="ECO:0000256" key="5">
    <source>
        <dbReference type="SAM" id="MobiDB-lite"/>
    </source>
</evidence>
<evidence type="ECO:0000256" key="1">
    <source>
        <dbReference type="ARBA" id="ARBA00022490"/>
    </source>
</evidence>
<comment type="caution">
    <text evidence="7">The sequence shown here is derived from an EMBL/GenBank/DDBJ whole genome shotgun (WGS) entry which is preliminary data.</text>
</comment>
<sequence length="699" mass="75210">MDGTHNGTDSGGPRLGGLDLAEAGVLASCVEAILLTTDKPIGAGKIAQALTLEGEGTKARVEGAIESLNNQYEETGRCFRIRMIAGGYRVVTEPDFAPALLSMHGMRQSSKLSKPALEALSIVAYRQPITRSQIEAIRGVSCGEVLKSLLERRLIDITGRAEELGRPMLYGTSKHFLEVFGLGSVKDLPEVGDIPDLPRANARASEDAADAGAVAELGEVEPKGSLRDEAGEEPDREATAEAEGDAVIKLCATALLLVLVGVVLSGCESYAMRGHVIRGDVSYVEVVSADDARLLEPGLPGARVGAHLDPSKLNRKFLGSTISDGNGDFSLPVDEVGAGWLEYDISVVGYKDGYMGVEQFFRMPPKEKRLLVILAPGRDPEPPSFRDRESLFDEADRRRYHAHLPGFVFTVATIFIGVGAFNSQNNLLFLFFGFAISSMVASGVISGSMLMRLRAERIGVTRGRVGGEVVIRYRVRNAGRRGPAFAVVVEELGEPGWRGVIGRSAGFLPHVRAKGEEVIGVRFPALARGVGELSAVELSSRFPFGFMRKSVMFETRSKVIVHPAVHELRDDALRGVASRERGEHVSERERGLGGEFYALREYVPGDAPSRVAWRASARHRSLLVREETRIGARAYDIVLSLTGKPGERDADERAITLAASIASWALRSGAPVSLSVPGFGVAVPRDGSRGHLARVLDAL</sequence>
<keyword evidence="6" id="KW-0812">Transmembrane</keyword>
<feature type="compositionally biased region" description="Acidic residues" evidence="5">
    <location>
        <begin position="230"/>
        <end position="239"/>
    </location>
</feature>
<keyword evidence="8" id="KW-1185">Reference proteome</keyword>
<dbReference type="Pfam" id="PF04079">
    <property type="entry name" value="SMC_ScpB"/>
    <property type="match status" value="1"/>
</dbReference>
<evidence type="ECO:0000256" key="6">
    <source>
        <dbReference type="SAM" id="Phobius"/>
    </source>
</evidence>
<keyword evidence="6" id="KW-0472">Membrane</keyword>
<dbReference type="EMBL" id="CAJNJA010010619">
    <property type="protein sequence ID" value="CAE7260044.1"/>
    <property type="molecule type" value="Genomic_DNA"/>
</dbReference>
<feature type="compositionally biased region" description="Basic and acidic residues" evidence="5">
    <location>
        <begin position="220"/>
        <end position="229"/>
    </location>
</feature>
<evidence type="ECO:0000256" key="4">
    <source>
        <dbReference type="ARBA" id="ARBA00023306"/>
    </source>
</evidence>
<dbReference type="Gene3D" id="1.10.10.10">
    <property type="entry name" value="Winged helix-like DNA-binding domain superfamily/Winged helix DNA-binding domain"/>
    <property type="match status" value="2"/>
</dbReference>
<dbReference type="GO" id="GO:0051301">
    <property type="term" value="P:cell division"/>
    <property type="evidence" value="ECO:0007669"/>
    <property type="project" value="UniProtKB-KW"/>
</dbReference>
<dbReference type="InterPro" id="IPR005234">
    <property type="entry name" value="ScpB_csome_segregation"/>
</dbReference>
<accession>A0A812MDA6</accession>
<organism evidence="7 8">
    <name type="scientific">Symbiodinium necroappetens</name>
    <dbReference type="NCBI Taxonomy" id="1628268"/>
    <lineage>
        <taxon>Eukaryota</taxon>
        <taxon>Sar</taxon>
        <taxon>Alveolata</taxon>
        <taxon>Dinophyceae</taxon>
        <taxon>Suessiales</taxon>
        <taxon>Symbiodiniaceae</taxon>
        <taxon>Symbiodinium</taxon>
    </lineage>
</organism>
<keyword evidence="3" id="KW-0159">Chromosome partition</keyword>
<feature type="transmembrane region" description="Helical" evidence="6">
    <location>
        <begin position="402"/>
        <end position="421"/>
    </location>
</feature>
<keyword evidence="6" id="KW-1133">Transmembrane helix</keyword>
<dbReference type="PANTHER" id="PTHR34298">
    <property type="entry name" value="SEGREGATION AND CONDENSATION PROTEIN B"/>
    <property type="match status" value="1"/>
</dbReference>
<reference evidence="7" key="1">
    <citation type="submission" date="2021-02" db="EMBL/GenBank/DDBJ databases">
        <authorList>
            <person name="Dougan E. K."/>
            <person name="Rhodes N."/>
            <person name="Thang M."/>
            <person name="Chan C."/>
        </authorList>
    </citation>
    <scope>NUCLEOTIDE SEQUENCE</scope>
</reference>
<dbReference type="GO" id="GO:0051304">
    <property type="term" value="P:chromosome separation"/>
    <property type="evidence" value="ECO:0007669"/>
    <property type="project" value="InterPro"/>
</dbReference>
<evidence type="ECO:0000256" key="3">
    <source>
        <dbReference type="ARBA" id="ARBA00022829"/>
    </source>
</evidence>
<feature type="transmembrane region" description="Helical" evidence="6">
    <location>
        <begin position="427"/>
        <end position="450"/>
    </location>
</feature>
<dbReference type="InterPro" id="IPR036388">
    <property type="entry name" value="WH-like_DNA-bd_sf"/>
</dbReference>
<dbReference type="InterPro" id="IPR036390">
    <property type="entry name" value="WH_DNA-bd_sf"/>
</dbReference>
<name>A0A812MDA6_9DINO</name>
<proteinExistence type="predicted"/>
<dbReference type="PANTHER" id="PTHR34298:SF2">
    <property type="entry name" value="SEGREGATION AND CONDENSATION PROTEIN B"/>
    <property type="match status" value="1"/>
</dbReference>
<gene>
    <name evidence="7" type="primary">scpB</name>
    <name evidence="7" type="ORF">SNEC2469_LOCUS5908</name>
</gene>
<keyword evidence="4" id="KW-0131">Cell cycle</keyword>
<evidence type="ECO:0000256" key="2">
    <source>
        <dbReference type="ARBA" id="ARBA00022618"/>
    </source>
</evidence>
<evidence type="ECO:0000313" key="8">
    <source>
        <dbReference type="Proteomes" id="UP000601435"/>
    </source>
</evidence>
<feature type="region of interest" description="Disordered" evidence="5">
    <location>
        <begin position="220"/>
        <end position="239"/>
    </location>
</feature>
<dbReference type="Proteomes" id="UP000601435">
    <property type="component" value="Unassembled WGS sequence"/>
</dbReference>
<keyword evidence="2" id="KW-0132">Cell division</keyword>
<dbReference type="AlphaFoldDB" id="A0A812MDA6"/>
<protein>
    <submittedName>
        <fullName evidence="7">ScpB protein</fullName>
    </submittedName>
</protein>
<feature type="non-terminal residue" evidence="7">
    <location>
        <position position="1"/>
    </location>
</feature>